<dbReference type="PANTHER" id="PTHR34390:SF1">
    <property type="entry name" value="SUCCINATE TRANSPORTER SUBUNIT YJJB-RELATED"/>
    <property type="match status" value="1"/>
</dbReference>
<feature type="transmembrane region" description="Helical" evidence="8">
    <location>
        <begin position="6"/>
        <end position="22"/>
    </location>
</feature>
<evidence type="ECO:0000256" key="2">
    <source>
        <dbReference type="ARBA" id="ARBA00022475"/>
    </source>
</evidence>
<keyword evidence="5 8" id="KW-1133">Transmembrane helix</keyword>
<dbReference type="GO" id="GO:0005886">
    <property type="term" value="C:plasma membrane"/>
    <property type="evidence" value="ECO:0007669"/>
    <property type="project" value="UniProtKB-SubCell"/>
</dbReference>
<evidence type="ECO:0000256" key="5">
    <source>
        <dbReference type="ARBA" id="ARBA00022989"/>
    </source>
</evidence>
<dbReference type="GO" id="GO:0015744">
    <property type="term" value="P:succinate transport"/>
    <property type="evidence" value="ECO:0007669"/>
    <property type="project" value="TreeGrafter"/>
</dbReference>
<feature type="transmembrane region" description="Helical" evidence="8">
    <location>
        <begin position="81"/>
        <end position="104"/>
    </location>
</feature>
<dbReference type="EMBL" id="FNRK01000019">
    <property type="protein sequence ID" value="SEA65646.1"/>
    <property type="molecule type" value="Genomic_DNA"/>
</dbReference>
<keyword evidence="6 8" id="KW-0472">Membrane</keyword>
<feature type="transmembrane region" description="Helical" evidence="8">
    <location>
        <begin position="116"/>
        <end position="140"/>
    </location>
</feature>
<dbReference type="InterPro" id="IPR024528">
    <property type="entry name" value="ThrE_2"/>
</dbReference>
<reference evidence="10 11" key="1">
    <citation type="submission" date="2016-10" db="EMBL/GenBank/DDBJ databases">
        <authorList>
            <person name="de Groot N.N."/>
        </authorList>
    </citation>
    <scope>NUCLEOTIDE SEQUENCE [LARGE SCALE GENOMIC DNA]</scope>
    <source>
        <strain evidence="10 11">SR12</strain>
    </source>
</reference>
<evidence type="ECO:0000256" key="1">
    <source>
        <dbReference type="ARBA" id="ARBA00004651"/>
    </source>
</evidence>
<dbReference type="Proteomes" id="UP000199394">
    <property type="component" value="Unassembled WGS sequence"/>
</dbReference>
<keyword evidence="3" id="KW-0997">Cell inner membrane</keyword>
<name>A0A1H4CZG3_9FIRM</name>
<dbReference type="AlphaFoldDB" id="A0A1H4CZG3"/>
<protein>
    <submittedName>
        <fullName evidence="10">Uncharacterized membrane protein YjjB, DUF3815 family</fullName>
    </submittedName>
</protein>
<keyword evidence="2" id="KW-1003">Cell membrane</keyword>
<organism evidence="10 11">
    <name type="scientific">Eubacterium aggregans</name>
    <dbReference type="NCBI Taxonomy" id="81409"/>
    <lineage>
        <taxon>Bacteria</taxon>
        <taxon>Bacillati</taxon>
        <taxon>Bacillota</taxon>
        <taxon>Clostridia</taxon>
        <taxon>Eubacteriales</taxon>
        <taxon>Eubacteriaceae</taxon>
        <taxon>Eubacterium</taxon>
    </lineage>
</organism>
<evidence type="ECO:0000313" key="10">
    <source>
        <dbReference type="EMBL" id="SEA65646.1"/>
    </source>
</evidence>
<sequence>MIHDLIQIIAAFFGSLGFAILFNIRGKDLFWTAFGGLLDWWVYVLAGLWCTGDAFRYLYAALFLGIYSEFMARRRKVPTTVYLVVGFIPLIPGSALFMTMNFAFAEEWQNCVHYGLVAINTAVAIAGGIVVSMVLVNIFFSIKRKIREQASS</sequence>
<feature type="domain" description="Threonine/Serine exporter ThrE" evidence="9">
    <location>
        <begin position="7"/>
        <end position="134"/>
    </location>
</feature>
<keyword evidence="11" id="KW-1185">Reference proteome</keyword>
<evidence type="ECO:0000313" key="11">
    <source>
        <dbReference type="Proteomes" id="UP000199394"/>
    </source>
</evidence>
<keyword evidence="4 8" id="KW-0812">Transmembrane</keyword>
<dbReference type="Pfam" id="PF12821">
    <property type="entry name" value="ThrE_2"/>
    <property type="match status" value="1"/>
</dbReference>
<evidence type="ECO:0000256" key="3">
    <source>
        <dbReference type="ARBA" id="ARBA00022519"/>
    </source>
</evidence>
<comment type="subcellular location">
    <subcellularLocation>
        <location evidence="1">Cell membrane</location>
        <topology evidence="1">Multi-pass membrane protein</topology>
    </subcellularLocation>
</comment>
<accession>A0A1H4CZG3</accession>
<evidence type="ECO:0000259" key="9">
    <source>
        <dbReference type="Pfam" id="PF12821"/>
    </source>
</evidence>
<dbReference type="PANTHER" id="PTHR34390">
    <property type="entry name" value="UPF0442 PROTEIN YJJB-RELATED"/>
    <property type="match status" value="1"/>
</dbReference>
<dbReference type="InterPro" id="IPR050539">
    <property type="entry name" value="ThrE_Dicarb/AminoAcid_Exp"/>
</dbReference>
<evidence type="ECO:0000256" key="8">
    <source>
        <dbReference type="SAM" id="Phobius"/>
    </source>
</evidence>
<evidence type="ECO:0000256" key="6">
    <source>
        <dbReference type="ARBA" id="ARBA00023136"/>
    </source>
</evidence>
<gene>
    <name evidence="10" type="ORF">SAMN04515656_11910</name>
</gene>
<evidence type="ECO:0000256" key="4">
    <source>
        <dbReference type="ARBA" id="ARBA00022692"/>
    </source>
</evidence>
<proteinExistence type="inferred from homology"/>
<feature type="transmembrane region" description="Helical" evidence="8">
    <location>
        <begin position="29"/>
        <end position="49"/>
    </location>
</feature>
<feature type="transmembrane region" description="Helical" evidence="8">
    <location>
        <begin position="55"/>
        <end position="72"/>
    </location>
</feature>
<evidence type="ECO:0000256" key="7">
    <source>
        <dbReference type="ARBA" id="ARBA00034125"/>
    </source>
</evidence>
<dbReference type="RefSeq" id="WP_242911656.1">
    <property type="nucleotide sequence ID" value="NZ_FNRK01000019.1"/>
</dbReference>
<comment type="similarity">
    <text evidence="7">Belongs to the ThrE exporter (TC 2.A.79) family.</text>
</comment>